<keyword evidence="4" id="KW-0997">Cell inner membrane</keyword>
<dbReference type="Proteomes" id="UP000219167">
    <property type="component" value="Unassembled WGS sequence"/>
</dbReference>
<keyword evidence="11" id="KW-1185">Reference proteome</keyword>
<dbReference type="EMBL" id="OBQD01000002">
    <property type="protein sequence ID" value="SOC36005.1"/>
    <property type="molecule type" value="Genomic_DNA"/>
</dbReference>
<evidence type="ECO:0000256" key="2">
    <source>
        <dbReference type="ARBA" id="ARBA00022448"/>
    </source>
</evidence>
<comment type="subcellular location">
    <subcellularLocation>
        <location evidence="1">Cell inner membrane</location>
        <topology evidence="1">Multi-pass membrane protein</topology>
    </subcellularLocation>
    <subcellularLocation>
        <location evidence="8">Cell membrane</location>
        <topology evidence="8">Multi-pass membrane protein</topology>
    </subcellularLocation>
</comment>
<feature type="transmembrane region" description="Helical" evidence="8">
    <location>
        <begin position="154"/>
        <end position="181"/>
    </location>
</feature>
<organism evidence="10 11">
    <name type="scientific">Rhizobium subbaraonis</name>
    <dbReference type="NCBI Taxonomy" id="908946"/>
    <lineage>
        <taxon>Bacteria</taxon>
        <taxon>Pseudomonadati</taxon>
        <taxon>Pseudomonadota</taxon>
        <taxon>Alphaproteobacteria</taxon>
        <taxon>Hyphomicrobiales</taxon>
        <taxon>Rhizobiaceae</taxon>
        <taxon>Rhizobium/Agrobacterium group</taxon>
        <taxon>Rhizobium</taxon>
    </lineage>
</organism>
<feature type="transmembrane region" description="Helical" evidence="8">
    <location>
        <begin position="20"/>
        <end position="40"/>
    </location>
</feature>
<keyword evidence="6 8" id="KW-1133">Transmembrane helix</keyword>
<accession>A0A285U257</accession>
<feature type="transmembrane region" description="Helical" evidence="8">
    <location>
        <begin position="265"/>
        <end position="285"/>
    </location>
</feature>
<evidence type="ECO:0000313" key="10">
    <source>
        <dbReference type="EMBL" id="SOC36005.1"/>
    </source>
</evidence>
<evidence type="ECO:0000256" key="4">
    <source>
        <dbReference type="ARBA" id="ARBA00022519"/>
    </source>
</evidence>
<dbReference type="InterPro" id="IPR000515">
    <property type="entry name" value="MetI-like"/>
</dbReference>
<evidence type="ECO:0000259" key="9">
    <source>
        <dbReference type="PROSITE" id="PS50928"/>
    </source>
</evidence>
<dbReference type="AlphaFoldDB" id="A0A285U257"/>
<dbReference type="Gene3D" id="1.10.3720.10">
    <property type="entry name" value="MetI-like"/>
    <property type="match status" value="2"/>
</dbReference>
<name>A0A285U257_9HYPH</name>
<dbReference type="InterPro" id="IPR035906">
    <property type="entry name" value="MetI-like_sf"/>
</dbReference>
<comment type="similarity">
    <text evidence="8">Belongs to the binding-protein-dependent transport system permease family.</text>
</comment>
<feature type="transmembrane region" description="Helical" evidence="8">
    <location>
        <begin position="489"/>
        <end position="509"/>
    </location>
</feature>
<dbReference type="PANTHER" id="PTHR43357:SF4">
    <property type="entry name" value="INNER MEMBRANE ABC TRANSPORTER PERMEASE PROTEIN YDCV"/>
    <property type="match status" value="1"/>
</dbReference>
<proteinExistence type="inferred from homology"/>
<evidence type="ECO:0000256" key="8">
    <source>
        <dbReference type="RuleBase" id="RU363032"/>
    </source>
</evidence>
<feature type="domain" description="ABC transmembrane type-1" evidence="9">
    <location>
        <begin position="367"/>
        <end position="561"/>
    </location>
</feature>
<dbReference type="OrthoDB" id="27542at2"/>
<dbReference type="RefSeq" id="WP_097136456.1">
    <property type="nucleotide sequence ID" value="NZ_OBQD01000002.1"/>
</dbReference>
<dbReference type="GO" id="GO:0005886">
    <property type="term" value="C:plasma membrane"/>
    <property type="evidence" value="ECO:0007669"/>
    <property type="project" value="UniProtKB-SubCell"/>
</dbReference>
<feature type="domain" description="ABC transmembrane type-1" evidence="9">
    <location>
        <begin position="74"/>
        <end position="282"/>
    </location>
</feature>
<evidence type="ECO:0000256" key="7">
    <source>
        <dbReference type="ARBA" id="ARBA00023136"/>
    </source>
</evidence>
<keyword evidence="7 8" id="KW-0472">Membrane</keyword>
<feature type="transmembrane region" description="Helical" evidence="8">
    <location>
        <begin position="367"/>
        <end position="393"/>
    </location>
</feature>
<keyword evidence="5 8" id="KW-0812">Transmembrane</keyword>
<dbReference type="CDD" id="cd06261">
    <property type="entry name" value="TM_PBP2"/>
    <property type="match status" value="2"/>
</dbReference>
<reference evidence="10 11" key="1">
    <citation type="submission" date="2017-08" db="EMBL/GenBank/DDBJ databases">
        <authorList>
            <person name="de Groot N.N."/>
        </authorList>
    </citation>
    <scope>NUCLEOTIDE SEQUENCE [LARGE SCALE GENOMIC DNA]</scope>
    <source>
        <strain evidence="10 11">JC85</strain>
    </source>
</reference>
<dbReference type="SUPFAM" id="SSF161098">
    <property type="entry name" value="MetI-like"/>
    <property type="match status" value="2"/>
</dbReference>
<feature type="transmembrane region" description="Helical" evidence="8">
    <location>
        <begin position="78"/>
        <end position="98"/>
    </location>
</feature>
<feature type="transmembrane region" description="Helical" evidence="8">
    <location>
        <begin position="315"/>
        <end position="336"/>
    </location>
</feature>
<feature type="transmembrane region" description="Helical" evidence="8">
    <location>
        <begin position="541"/>
        <end position="565"/>
    </location>
</feature>
<evidence type="ECO:0000256" key="3">
    <source>
        <dbReference type="ARBA" id="ARBA00022475"/>
    </source>
</evidence>
<dbReference type="Pfam" id="PF00528">
    <property type="entry name" value="BPD_transp_1"/>
    <property type="match status" value="2"/>
</dbReference>
<gene>
    <name evidence="10" type="ORF">SAMN05892877_102290</name>
</gene>
<keyword evidence="2 8" id="KW-0813">Transport</keyword>
<protein>
    <submittedName>
        <fullName evidence="10">Iron(III) transport system permease protein</fullName>
    </submittedName>
</protein>
<sequence>MTDIAAVMPRERRPAPAFRLGPETLTLGILAIFVATISLAPLGRLALTAIAPDGTLDLAGTWSVLARPRVFTAAMNSLYVALASTLLAVVLGSVAALLTVHGNIRFKAAWVFGFVLPLMIPPQVTALAWVQAFSPTSPVLGLFGLAMTPGARHPLFSAGGIIFLLGIYNAPLVFLTVRAALRRLPANLAEAARASGAGNLQLIFTVLLPLARAGIFAGAAIAFVSAIGNFGIQAMLGIPARFPTLITLIYQQLNSYGPSGLSDMAALSMLLSLITVIALGLSNWLGGRGDVRVEEGGRPAEIGLGRWKMPVEAGAWLYLAATLLLPLSALFATSLVKGFGQQLGWDTLTLTNYVNALFHHASIRDAFATSLLLTVTAVLLLSVISLVLAYFISWKKGALVRLIQMAAELSYVLPGIVLGVAMILFFLRPLPLVGFSIYGTVWIILAAYLSNFLALSLRPLLGGFSQIDRSLEDAARVAGAGFFQRMRDIILPMLAPAVIAGGIIVFMSALNEIQVSILLVSSSARTIGPMIVFLEEGGSSTLAAAVGCLMILIVLALMGIASLFAGRLPKGALPWRD</sequence>
<keyword evidence="3" id="KW-1003">Cell membrane</keyword>
<dbReference type="PANTHER" id="PTHR43357">
    <property type="entry name" value="INNER MEMBRANE ABC TRANSPORTER PERMEASE PROTEIN YDCV"/>
    <property type="match status" value="1"/>
</dbReference>
<feature type="transmembrane region" description="Helical" evidence="8">
    <location>
        <begin position="433"/>
        <end position="455"/>
    </location>
</feature>
<feature type="transmembrane region" description="Helical" evidence="8">
    <location>
        <begin position="405"/>
        <end position="427"/>
    </location>
</feature>
<dbReference type="GO" id="GO:0055085">
    <property type="term" value="P:transmembrane transport"/>
    <property type="evidence" value="ECO:0007669"/>
    <property type="project" value="InterPro"/>
</dbReference>
<evidence type="ECO:0000313" key="11">
    <source>
        <dbReference type="Proteomes" id="UP000219167"/>
    </source>
</evidence>
<evidence type="ECO:0000256" key="1">
    <source>
        <dbReference type="ARBA" id="ARBA00004429"/>
    </source>
</evidence>
<evidence type="ECO:0000256" key="5">
    <source>
        <dbReference type="ARBA" id="ARBA00022692"/>
    </source>
</evidence>
<evidence type="ECO:0000256" key="6">
    <source>
        <dbReference type="ARBA" id="ARBA00022989"/>
    </source>
</evidence>
<dbReference type="PROSITE" id="PS50928">
    <property type="entry name" value="ABC_TM1"/>
    <property type="match status" value="2"/>
</dbReference>
<feature type="transmembrane region" description="Helical" evidence="8">
    <location>
        <begin position="110"/>
        <end position="134"/>
    </location>
</feature>